<dbReference type="Proteomes" id="UP000007879">
    <property type="component" value="Unassembled WGS sequence"/>
</dbReference>
<dbReference type="GO" id="GO:0005737">
    <property type="term" value="C:cytoplasm"/>
    <property type="evidence" value="ECO:0007669"/>
    <property type="project" value="TreeGrafter"/>
</dbReference>
<dbReference type="EnsemblMetazoa" id="Aqu2.1.36487_001">
    <property type="protein sequence ID" value="Aqu2.1.36487_001"/>
    <property type="gene ID" value="Aqu2.1.36487"/>
</dbReference>
<dbReference type="PROSITE" id="PS50195">
    <property type="entry name" value="PX"/>
    <property type="match status" value="1"/>
</dbReference>
<dbReference type="PANTHER" id="PTHR15706">
    <property type="entry name" value="SH3 MULTIPLE DOMAIN"/>
    <property type="match status" value="1"/>
</dbReference>
<evidence type="ECO:0000256" key="3">
    <source>
        <dbReference type="PROSITE-ProRule" id="PRU00192"/>
    </source>
</evidence>
<dbReference type="SMART" id="SM00326">
    <property type="entry name" value="SH3"/>
    <property type="match status" value="3"/>
</dbReference>
<dbReference type="InterPro" id="IPR036871">
    <property type="entry name" value="PX_dom_sf"/>
</dbReference>
<dbReference type="Gene3D" id="2.30.30.40">
    <property type="entry name" value="SH3 Domains"/>
    <property type="match status" value="3"/>
</dbReference>
<evidence type="ECO:0000259" key="6">
    <source>
        <dbReference type="PROSITE" id="PS50195"/>
    </source>
</evidence>
<dbReference type="GO" id="GO:0035091">
    <property type="term" value="F:phosphatidylinositol binding"/>
    <property type="evidence" value="ECO:0007669"/>
    <property type="project" value="InterPro"/>
</dbReference>
<dbReference type="EnsemblMetazoa" id="XM_011404510.2">
    <property type="protein sequence ID" value="XP_011402812.1"/>
    <property type="gene ID" value="LOC105312122"/>
</dbReference>
<dbReference type="STRING" id="400682.A0A1X7VAE4"/>
<dbReference type="SUPFAM" id="SSF64268">
    <property type="entry name" value="PX domain"/>
    <property type="match status" value="1"/>
</dbReference>
<dbReference type="PROSITE" id="PS50002">
    <property type="entry name" value="SH3"/>
    <property type="match status" value="3"/>
</dbReference>
<evidence type="ECO:0000256" key="1">
    <source>
        <dbReference type="ARBA" id="ARBA00022443"/>
    </source>
</evidence>
<reference evidence="8" key="1">
    <citation type="journal article" date="2010" name="Nature">
        <title>The Amphimedon queenslandica genome and the evolution of animal complexity.</title>
        <authorList>
            <person name="Srivastava M."/>
            <person name="Simakov O."/>
            <person name="Chapman J."/>
            <person name="Fahey B."/>
            <person name="Gauthier M.E."/>
            <person name="Mitros T."/>
            <person name="Richards G.S."/>
            <person name="Conaco C."/>
            <person name="Dacre M."/>
            <person name="Hellsten U."/>
            <person name="Larroux C."/>
            <person name="Putnam N.H."/>
            <person name="Stanke M."/>
            <person name="Adamska M."/>
            <person name="Darling A."/>
            <person name="Degnan S.M."/>
            <person name="Oakley T.H."/>
            <person name="Plachetzki D.C."/>
            <person name="Zhai Y."/>
            <person name="Adamski M."/>
            <person name="Calcino A."/>
            <person name="Cummins S.F."/>
            <person name="Goodstein D.M."/>
            <person name="Harris C."/>
            <person name="Jackson D.J."/>
            <person name="Leys S.P."/>
            <person name="Shu S."/>
            <person name="Woodcroft B.J."/>
            <person name="Vervoort M."/>
            <person name="Kosik K.S."/>
            <person name="Manning G."/>
            <person name="Degnan B.M."/>
            <person name="Rokhsar D.S."/>
        </authorList>
    </citation>
    <scope>NUCLEOTIDE SEQUENCE [LARGE SCALE GENOMIC DNA]</scope>
</reference>
<name>A0A1X7VAE4_AMPQE</name>
<feature type="domain" description="SH3" evidence="5">
    <location>
        <begin position="152"/>
        <end position="211"/>
    </location>
</feature>
<feature type="compositionally biased region" description="Pro residues" evidence="4">
    <location>
        <begin position="435"/>
        <end position="445"/>
    </location>
</feature>
<proteinExistence type="predicted"/>
<evidence type="ECO:0000259" key="5">
    <source>
        <dbReference type="PROSITE" id="PS50002"/>
    </source>
</evidence>
<dbReference type="InterPro" id="IPR051228">
    <property type="entry name" value="NADPH_Oxidase/PX-Domain"/>
</dbReference>
<dbReference type="InterPro" id="IPR001452">
    <property type="entry name" value="SH3_domain"/>
</dbReference>
<dbReference type="InterPro" id="IPR036028">
    <property type="entry name" value="SH3-like_dom_sf"/>
</dbReference>
<dbReference type="Pfam" id="PF00018">
    <property type="entry name" value="SH3_1"/>
    <property type="match status" value="3"/>
</dbReference>
<dbReference type="PANTHER" id="PTHR15706:SF2">
    <property type="entry name" value="SH3 AND PX DOMAIN-CONTAINING PROTEIN 2A"/>
    <property type="match status" value="1"/>
</dbReference>
<accession>A0A1X7VAE4</accession>
<evidence type="ECO:0000313" key="8">
    <source>
        <dbReference type="Proteomes" id="UP000007879"/>
    </source>
</evidence>
<dbReference type="eggNOG" id="KOG4773">
    <property type="taxonomic scope" value="Eukaryota"/>
</dbReference>
<evidence type="ECO:0000313" key="7">
    <source>
        <dbReference type="EnsemblMetazoa" id="Aqu2.1.36487_001"/>
    </source>
</evidence>
<evidence type="ECO:0000256" key="2">
    <source>
        <dbReference type="ARBA" id="ARBA00022737"/>
    </source>
</evidence>
<keyword evidence="2" id="KW-0677">Repeat</keyword>
<evidence type="ECO:0000256" key="4">
    <source>
        <dbReference type="SAM" id="MobiDB-lite"/>
    </source>
</evidence>
<feature type="domain" description="SH3" evidence="5">
    <location>
        <begin position="319"/>
        <end position="378"/>
    </location>
</feature>
<dbReference type="CDD" id="cd11856">
    <property type="entry name" value="SH3_p47phox_like"/>
    <property type="match status" value="2"/>
</dbReference>
<feature type="compositionally biased region" description="Basic and acidic residues" evidence="4">
    <location>
        <begin position="519"/>
        <end position="539"/>
    </location>
</feature>
<feature type="region of interest" description="Disordered" evidence="4">
    <location>
        <begin position="379"/>
        <end position="628"/>
    </location>
</feature>
<dbReference type="OrthoDB" id="10255964at2759"/>
<evidence type="ECO:0008006" key="9">
    <source>
        <dbReference type="Google" id="ProtNLM"/>
    </source>
</evidence>
<dbReference type="GO" id="GO:0042554">
    <property type="term" value="P:superoxide anion generation"/>
    <property type="evidence" value="ECO:0007669"/>
    <property type="project" value="TreeGrafter"/>
</dbReference>
<dbReference type="SUPFAM" id="SSF50044">
    <property type="entry name" value="SH3-domain"/>
    <property type="match status" value="3"/>
</dbReference>
<dbReference type="SMART" id="SM00312">
    <property type="entry name" value="PX"/>
    <property type="match status" value="1"/>
</dbReference>
<feature type="domain" description="PX" evidence="6">
    <location>
        <begin position="10"/>
        <end position="129"/>
    </location>
</feature>
<feature type="compositionally biased region" description="Low complexity" evidence="4">
    <location>
        <begin position="234"/>
        <end position="245"/>
    </location>
</feature>
<dbReference type="Gene3D" id="3.30.1520.10">
    <property type="entry name" value="Phox-like domain"/>
    <property type="match status" value="1"/>
</dbReference>
<dbReference type="AlphaFoldDB" id="A0A1X7VAE4"/>
<organism evidence="7">
    <name type="scientific">Amphimedon queenslandica</name>
    <name type="common">Sponge</name>
    <dbReference type="NCBI Taxonomy" id="400682"/>
    <lineage>
        <taxon>Eukaryota</taxon>
        <taxon>Metazoa</taxon>
        <taxon>Porifera</taxon>
        <taxon>Demospongiae</taxon>
        <taxon>Heteroscleromorpha</taxon>
        <taxon>Haplosclerida</taxon>
        <taxon>Niphatidae</taxon>
        <taxon>Amphimedon</taxon>
    </lineage>
</organism>
<keyword evidence="1 3" id="KW-0728">SH3 domain</keyword>
<reference evidence="7" key="2">
    <citation type="submission" date="2017-05" db="UniProtKB">
        <authorList>
            <consortium name="EnsemblMetazoa"/>
        </authorList>
    </citation>
    <scope>IDENTIFICATION</scope>
</reference>
<feature type="region of interest" description="Disordered" evidence="4">
    <location>
        <begin position="223"/>
        <end position="245"/>
    </location>
</feature>
<protein>
    <recommendedName>
        <fullName evidence="9">SH3 and PX domain-containing protein 2A</fullName>
    </recommendedName>
</protein>
<dbReference type="GO" id="GO:0016176">
    <property type="term" value="F:superoxide-generating NADPH oxidase activator activity"/>
    <property type="evidence" value="ECO:0007669"/>
    <property type="project" value="TreeGrafter"/>
</dbReference>
<dbReference type="KEGG" id="aqu:105312122"/>
<feature type="compositionally biased region" description="Polar residues" evidence="4">
    <location>
        <begin position="577"/>
        <end position="588"/>
    </location>
</feature>
<dbReference type="InParanoid" id="A0A1X7VAE4"/>
<gene>
    <name evidence="7" type="primary">105312122</name>
</gene>
<feature type="domain" description="SH3" evidence="5">
    <location>
        <begin position="249"/>
        <end position="308"/>
    </location>
</feature>
<sequence>MPRNRDGPKSAVNHVVVTGYEKRRNPSKHYVFVIDVTWDNDERFEVLRRYSDFFTLQETLKIVFHESPNRRSLPTLPKRKFLGRSHVESVAEARLEALNQYCQSIIRMDESISRSKHVVSFFLPKVGDRKQAKLRLSRPASLHPQKRPLGNSTWEEYCVIADFKGEKESQLTADSGDQVIVMNKDPSGWCLVERKGKIGWIPESYLKKTKGDDIEDCLGMIGPPEGFTKKDPESTPSSSSSTSPVSLEIEAQEYMAIDAYKAQGPGQINFEEGEIITVLDKLEDGWWFVTKDDEEGWVPCGYLEPVDSKVEEEIAVSSLDIEKYRTVASYTAEEEDEISFEPSLTVEVLQKSLTGWWLIRCEGKVGVAPATYLKKIEEGSEESAVIDSGIDSGSEKQESPVISSFAQAPRQKTVRKKRFSTGKPKGAAKPEAHQQPPPPHSPSPTPSKSQSPQRRKGSEPILSRKSPIPERKVSEPDSESPSNSRRSPKPPRVKSQSQDVPVYSNRLEMPYTPPRPRQSKIDRAWRGTENKPASVDESRMFSPPSIDEEVEEEEEGKKKRGFSPSRLFGRRSPSPRSPQDLSPRSSPFQRRRDDSKSLSPPLADQNRRSSSDSSPPGRAGSGGANPFTQTMVDSMLKYILASEDETLKAALKDAIRSDSKMMEELRK</sequence>
<dbReference type="Pfam" id="PF00787">
    <property type="entry name" value="PX"/>
    <property type="match status" value="1"/>
</dbReference>
<dbReference type="InterPro" id="IPR001683">
    <property type="entry name" value="PX_dom"/>
</dbReference>
<keyword evidence="8" id="KW-1185">Reference proteome</keyword>